<dbReference type="EMBL" id="JARIHO010000049">
    <property type="protein sequence ID" value="KAJ7321854.1"/>
    <property type="molecule type" value="Genomic_DNA"/>
</dbReference>
<comment type="caution">
    <text evidence="1">The sequence shown here is derived from an EMBL/GenBank/DDBJ whole genome shotgun (WGS) entry which is preliminary data.</text>
</comment>
<reference evidence="1" key="1">
    <citation type="submission" date="2023-03" db="EMBL/GenBank/DDBJ databases">
        <title>Massive genome expansion in bonnet fungi (Mycena s.s.) driven by repeated elements and novel gene families across ecological guilds.</title>
        <authorList>
            <consortium name="Lawrence Berkeley National Laboratory"/>
            <person name="Harder C.B."/>
            <person name="Miyauchi S."/>
            <person name="Viragh M."/>
            <person name="Kuo A."/>
            <person name="Thoen E."/>
            <person name="Andreopoulos B."/>
            <person name="Lu D."/>
            <person name="Skrede I."/>
            <person name="Drula E."/>
            <person name="Henrissat B."/>
            <person name="Morin E."/>
            <person name="Kohler A."/>
            <person name="Barry K."/>
            <person name="LaButti K."/>
            <person name="Morin E."/>
            <person name="Salamov A."/>
            <person name="Lipzen A."/>
            <person name="Mereny Z."/>
            <person name="Hegedus B."/>
            <person name="Baldrian P."/>
            <person name="Stursova M."/>
            <person name="Weitz H."/>
            <person name="Taylor A."/>
            <person name="Grigoriev I.V."/>
            <person name="Nagy L.G."/>
            <person name="Martin F."/>
            <person name="Kauserud H."/>
        </authorList>
    </citation>
    <scope>NUCLEOTIDE SEQUENCE</scope>
    <source>
        <strain evidence="1">CBHHK002</strain>
    </source>
</reference>
<organism evidence="1 2">
    <name type="scientific">Mycena albidolilacea</name>
    <dbReference type="NCBI Taxonomy" id="1033008"/>
    <lineage>
        <taxon>Eukaryota</taxon>
        <taxon>Fungi</taxon>
        <taxon>Dikarya</taxon>
        <taxon>Basidiomycota</taxon>
        <taxon>Agaricomycotina</taxon>
        <taxon>Agaricomycetes</taxon>
        <taxon>Agaricomycetidae</taxon>
        <taxon>Agaricales</taxon>
        <taxon>Marasmiineae</taxon>
        <taxon>Mycenaceae</taxon>
        <taxon>Mycena</taxon>
    </lineage>
</organism>
<sequence>MLFGKTAAASLEDHTAALIDLWFTRAPAYPLSISLICTHGHSLPEQVLTILAKYFRLWDRIELAIPMADFLILNQVIGPFPSLESVTIQITDDSVNPSSGVRVNSVRNSPRLRSLQVMDHGCAVASRKDFVDIPRTLTALKISRRMMPATITPVHFAALLGHFPHLVHLGGILARSLRVLPSHGITLKPSLETLLLDDESLLNYFAIPTLKHLGVWPTDMYSAPIVAFISRSQCHLTSLSLGLYENTYTTTVISCLSALPELRTLRLLLTDETRQPGSFNGALWCQVLLRAALVP</sequence>
<dbReference type="AlphaFoldDB" id="A0AAD6ZHJ2"/>
<protein>
    <submittedName>
        <fullName evidence="1">Uncharacterized protein</fullName>
    </submittedName>
</protein>
<dbReference type="SUPFAM" id="SSF52047">
    <property type="entry name" value="RNI-like"/>
    <property type="match status" value="1"/>
</dbReference>
<evidence type="ECO:0000313" key="2">
    <source>
        <dbReference type="Proteomes" id="UP001218218"/>
    </source>
</evidence>
<accession>A0AAD6ZHJ2</accession>
<name>A0AAD6ZHJ2_9AGAR</name>
<dbReference type="InterPro" id="IPR032675">
    <property type="entry name" value="LRR_dom_sf"/>
</dbReference>
<keyword evidence="2" id="KW-1185">Reference proteome</keyword>
<evidence type="ECO:0000313" key="1">
    <source>
        <dbReference type="EMBL" id="KAJ7321854.1"/>
    </source>
</evidence>
<dbReference type="Proteomes" id="UP001218218">
    <property type="component" value="Unassembled WGS sequence"/>
</dbReference>
<dbReference type="Gene3D" id="3.80.10.10">
    <property type="entry name" value="Ribonuclease Inhibitor"/>
    <property type="match status" value="1"/>
</dbReference>
<proteinExistence type="predicted"/>
<gene>
    <name evidence="1" type="ORF">DFH08DRAFT_888773</name>
</gene>